<evidence type="ECO:0008006" key="4">
    <source>
        <dbReference type="Google" id="ProtNLM"/>
    </source>
</evidence>
<sequence length="113" mass="11617">MRIGLTAAAISFLAFTTVALAKPPADVADLVGARAPGAESEMQNRGYVDVRNNTWWNDGTKTCVRVHVSQGKYSAITTIKPSACGQGGSAGAAVECPPDLSQADLASHPGCSL</sequence>
<evidence type="ECO:0000313" key="2">
    <source>
        <dbReference type="EMBL" id="SFK44363.1"/>
    </source>
</evidence>
<dbReference type="RefSeq" id="WP_149760523.1">
    <property type="nucleotide sequence ID" value="NZ_BSPE01000031.1"/>
</dbReference>
<organism evidence="2 3">
    <name type="scientific">Neomesorhizobium albiziae</name>
    <dbReference type="NCBI Taxonomy" id="335020"/>
    <lineage>
        <taxon>Bacteria</taxon>
        <taxon>Pseudomonadati</taxon>
        <taxon>Pseudomonadota</taxon>
        <taxon>Alphaproteobacteria</taxon>
        <taxon>Hyphomicrobiales</taxon>
        <taxon>Phyllobacteriaceae</taxon>
        <taxon>Neomesorhizobium</taxon>
    </lineage>
</organism>
<evidence type="ECO:0000256" key="1">
    <source>
        <dbReference type="SAM" id="SignalP"/>
    </source>
</evidence>
<gene>
    <name evidence="2" type="ORF">SAMN04488498_106168</name>
</gene>
<feature type="chain" id="PRO_5009302478" description="Beta/Gamma crystallin" evidence="1">
    <location>
        <begin position="22"/>
        <end position="113"/>
    </location>
</feature>
<evidence type="ECO:0000313" key="3">
    <source>
        <dbReference type="Proteomes" id="UP000323300"/>
    </source>
</evidence>
<dbReference type="EMBL" id="FOSL01000006">
    <property type="protein sequence ID" value="SFK44363.1"/>
    <property type="molecule type" value="Genomic_DNA"/>
</dbReference>
<name>A0A1I3ZJW1_9HYPH</name>
<dbReference type="Proteomes" id="UP000323300">
    <property type="component" value="Unassembled WGS sequence"/>
</dbReference>
<proteinExistence type="predicted"/>
<dbReference type="AlphaFoldDB" id="A0A1I3ZJW1"/>
<keyword evidence="1" id="KW-0732">Signal</keyword>
<accession>A0A1I3ZJW1</accession>
<reference evidence="2 3" key="1">
    <citation type="submission" date="2016-10" db="EMBL/GenBank/DDBJ databases">
        <authorList>
            <person name="Varghese N."/>
            <person name="Submissions S."/>
        </authorList>
    </citation>
    <scope>NUCLEOTIDE SEQUENCE [LARGE SCALE GENOMIC DNA]</scope>
    <source>
        <strain evidence="2 3">DSM 21822</strain>
    </source>
</reference>
<dbReference type="OrthoDB" id="594865at2"/>
<keyword evidence="3" id="KW-1185">Reference proteome</keyword>
<protein>
    <recommendedName>
        <fullName evidence="4">Beta/Gamma crystallin</fullName>
    </recommendedName>
</protein>
<feature type="signal peptide" evidence="1">
    <location>
        <begin position="1"/>
        <end position="21"/>
    </location>
</feature>